<gene>
    <name evidence="2" type="ORF">ACFPCV_31605</name>
</gene>
<keyword evidence="3" id="KW-1185">Reference proteome</keyword>
<dbReference type="PANTHER" id="PTHR33744">
    <property type="entry name" value="CARBOHYDRATE DIACID REGULATOR"/>
    <property type="match status" value="1"/>
</dbReference>
<dbReference type="InterPro" id="IPR051448">
    <property type="entry name" value="CdaR-like_regulators"/>
</dbReference>
<accession>A0ABV9SDW0</accession>
<dbReference type="InterPro" id="IPR042070">
    <property type="entry name" value="PucR_C-HTH_sf"/>
</dbReference>
<protein>
    <submittedName>
        <fullName evidence="2">PucR family transcriptional regulator</fullName>
    </submittedName>
</protein>
<dbReference type="RefSeq" id="WP_378060260.1">
    <property type="nucleotide sequence ID" value="NZ_JBHSIS010000022.1"/>
</dbReference>
<dbReference type="EMBL" id="JBHSIS010000022">
    <property type="protein sequence ID" value="MFC4858069.1"/>
    <property type="molecule type" value="Genomic_DNA"/>
</dbReference>
<feature type="domain" description="PucR C-terminal helix-turn-helix" evidence="1">
    <location>
        <begin position="297"/>
        <end position="355"/>
    </location>
</feature>
<dbReference type="Gene3D" id="1.10.10.2840">
    <property type="entry name" value="PucR C-terminal helix-turn-helix domain"/>
    <property type="match status" value="1"/>
</dbReference>
<sequence>MHLQPAVDDLALRIGRPVLLEDHAQSVLAYSTQNGPMDDVRRDSILRRHTAGTVRQHFRAAGVFESRGPLRVPGSGPVLPRVCVPVRHRDRLLGFLWLIDEPPLPDAAVNEASAASAGLALTLLHDALAAGLSAQRELAAVAGVLLGEDPTGARVLVDEGGFPSAPVTVLVVRGPMPRADLEHGLLAARLKFPSRHLMRVDHGVLLCAGRVPVAEVPALFPGPAVVGVGEPRPSLSQAAASYTEALHASLVAERVPALAPVATWSALGVYRMLAAVPADAIHPGLVVLLAAPEHAPLLTTLETYLDSAGSAVETSRTLRLHRTSLYYRLQRVEALTGTDLKNGGDRLMLHLSLKLARLHGRF</sequence>
<organism evidence="2 3">
    <name type="scientific">Actinophytocola glycyrrhizae</name>
    <dbReference type="NCBI Taxonomy" id="2044873"/>
    <lineage>
        <taxon>Bacteria</taxon>
        <taxon>Bacillati</taxon>
        <taxon>Actinomycetota</taxon>
        <taxon>Actinomycetes</taxon>
        <taxon>Pseudonocardiales</taxon>
        <taxon>Pseudonocardiaceae</taxon>
    </lineage>
</organism>
<evidence type="ECO:0000313" key="3">
    <source>
        <dbReference type="Proteomes" id="UP001595859"/>
    </source>
</evidence>
<name>A0ABV9SDW0_9PSEU</name>
<dbReference type="Proteomes" id="UP001595859">
    <property type="component" value="Unassembled WGS sequence"/>
</dbReference>
<comment type="caution">
    <text evidence="2">The sequence shown here is derived from an EMBL/GenBank/DDBJ whole genome shotgun (WGS) entry which is preliminary data.</text>
</comment>
<dbReference type="Pfam" id="PF13556">
    <property type="entry name" value="HTH_30"/>
    <property type="match status" value="1"/>
</dbReference>
<evidence type="ECO:0000313" key="2">
    <source>
        <dbReference type="EMBL" id="MFC4858069.1"/>
    </source>
</evidence>
<evidence type="ECO:0000259" key="1">
    <source>
        <dbReference type="Pfam" id="PF13556"/>
    </source>
</evidence>
<proteinExistence type="predicted"/>
<dbReference type="InterPro" id="IPR025736">
    <property type="entry name" value="PucR_C-HTH_dom"/>
</dbReference>
<dbReference type="PANTHER" id="PTHR33744:SF17">
    <property type="entry name" value="CONSERVED PROTEIN"/>
    <property type="match status" value="1"/>
</dbReference>
<reference evidence="3" key="1">
    <citation type="journal article" date="2019" name="Int. J. Syst. Evol. Microbiol.">
        <title>The Global Catalogue of Microorganisms (GCM) 10K type strain sequencing project: providing services to taxonomists for standard genome sequencing and annotation.</title>
        <authorList>
            <consortium name="The Broad Institute Genomics Platform"/>
            <consortium name="The Broad Institute Genome Sequencing Center for Infectious Disease"/>
            <person name="Wu L."/>
            <person name="Ma J."/>
        </authorList>
    </citation>
    <scope>NUCLEOTIDE SEQUENCE [LARGE SCALE GENOMIC DNA]</scope>
    <source>
        <strain evidence="3">ZS-22-S1</strain>
    </source>
</reference>